<sequence>MTPSDKSYEDYNNSGVYKDRILSLIYDQLKHALECLQIIKFSLNMIFATLFAATFLFACSSALKEGETCVNDRSCDSGLQCGTCTENVTVTPRCVRIRPHDPVRKVRGLPFNRYSWLTTHNSFARVGHKSVTGAVLLAPMNQQDSVTVQLENGVRGLMLDMYDFEDDIWLCHSFHGRCFNYTAFQPAINVLKEVQAFLEANPTEVITIIIEDYVTTQSGLTRIFKAAGLGKFWFPVSRMPNNGSNWPTVDSMVEDNQRLVVFTTKSSKEASEGIAYVWRYLVENQYGSDGMKNGSCPNRAESAVMNTKSRSLVLLNHFPDTPDLTEACKYNSAPLMTMMNTCYDAAGKRWPNFISVDFYKRSNGEGPPAAVDFANGQLVCGCNNIDSCRPKMTFGDCSPLEHSPAPAPSIEASTSTTATAAAGRGFKKSFANSDSQRLLFGWLTETGLVIFSFIISRSITM</sequence>
<dbReference type="SUPFAM" id="SSF51695">
    <property type="entry name" value="PLC-like phosphodiesterases"/>
    <property type="match status" value="1"/>
</dbReference>
<feature type="transmembrane region" description="Helical" evidence="1">
    <location>
        <begin position="41"/>
        <end position="63"/>
    </location>
</feature>
<dbReference type="Pfam" id="PF26178">
    <property type="entry name" value="PI-PLC_cat"/>
    <property type="match status" value="1"/>
</dbReference>
<name>A0AAD8K6X5_TARER</name>
<dbReference type="InterPro" id="IPR051057">
    <property type="entry name" value="PI-PLC_domain"/>
</dbReference>
<evidence type="ECO:0000313" key="2">
    <source>
        <dbReference type="EMBL" id="KAK1417500.1"/>
    </source>
</evidence>
<dbReference type="AlphaFoldDB" id="A0AAD8K6X5"/>
<feature type="transmembrane region" description="Helical" evidence="1">
    <location>
        <begin position="438"/>
        <end position="456"/>
    </location>
</feature>
<keyword evidence="1" id="KW-0472">Membrane</keyword>
<keyword evidence="3" id="KW-1185">Reference proteome</keyword>
<gene>
    <name evidence="2" type="ORF">QVD17_26629</name>
</gene>
<comment type="caution">
    <text evidence="2">The sequence shown here is derived from an EMBL/GenBank/DDBJ whole genome shotgun (WGS) entry which is preliminary data.</text>
</comment>
<proteinExistence type="predicted"/>
<dbReference type="GO" id="GO:0006629">
    <property type="term" value="P:lipid metabolic process"/>
    <property type="evidence" value="ECO:0007669"/>
    <property type="project" value="InterPro"/>
</dbReference>
<dbReference type="Proteomes" id="UP001229421">
    <property type="component" value="Unassembled WGS sequence"/>
</dbReference>
<dbReference type="Gene3D" id="3.20.20.190">
    <property type="entry name" value="Phosphatidylinositol (PI) phosphodiesterase"/>
    <property type="match status" value="1"/>
</dbReference>
<dbReference type="CDD" id="cd08588">
    <property type="entry name" value="PI-PLCc_At5g67130_like"/>
    <property type="match status" value="1"/>
</dbReference>
<protein>
    <submittedName>
        <fullName evidence="2">Uncharacterized protein</fullName>
    </submittedName>
</protein>
<evidence type="ECO:0000313" key="3">
    <source>
        <dbReference type="Proteomes" id="UP001229421"/>
    </source>
</evidence>
<dbReference type="PROSITE" id="PS50007">
    <property type="entry name" value="PIPLC_X_DOMAIN"/>
    <property type="match status" value="1"/>
</dbReference>
<dbReference type="PANTHER" id="PTHR13593:SF141">
    <property type="entry name" value="PLC-LIKE PHOSPHODIESTERASE, TIM BETA_ALPHA-BARREL DOMAIN SUPERFAMILY"/>
    <property type="match status" value="1"/>
</dbReference>
<reference evidence="2" key="1">
    <citation type="journal article" date="2023" name="bioRxiv">
        <title>Improved chromosome-level genome assembly for marigold (Tagetes erecta).</title>
        <authorList>
            <person name="Jiang F."/>
            <person name="Yuan L."/>
            <person name="Wang S."/>
            <person name="Wang H."/>
            <person name="Xu D."/>
            <person name="Wang A."/>
            <person name="Fan W."/>
        </authorList>
    </citation>
    <scope>NUCLEOTIDE SEQUENCE</scope>
    <source>
        <strain evidence="2">WSJ</strain>
        <tissue evidence="2">Leaf</tissue>
    </source>
</reference>
<keyword evidence="1" id="KW-1133">Transmembrane helix</keyword>
<dbReference type="EMBL" id="JAUHHV010000007">
    <property type="protein sequence ID" value="KAK1417500.1"/>
    <property type="molecule type" value="Genomic_DNA"/>
</dbReference>
<dbReference type="GO" id="GO:0008081">
    <property type="term" value="F:phosphoric diester hydrolase activity"/>
    <property type="evidence" value="ECO:0007669"/>
    <property type="project" value="InterPro"/>
</dbReference>
<keyword evidence="1" id="KW-0812">Transmembrane</keyword>
<dbReference type="InterPro" id="IPR017946">
    <property type="entry name" value="PLC-like_Pdiesterase_TIM-brl"/>
</dbReference>
<organism evidence="2 3">
    <name type="scientific">Tagetes erecta</name>
    <name type="common">African marigold</name>
    <dbReference type="NCBI Taxonomy" id="13708"/>
    <lineage>
        <taxon>Eukaryota</taxon>
        <taxon>Viridiplantae</taxon>
        <taxon>Streptophyta</taxon>
        <taxon>Embryophyta</taxon>
        <taxon>Tracheophyta</taxon>
        <taxon>Spermatophyta</taxon>
        <taxon>Magnoliopsida</taxon>
        <taxon>eudicotyledons</taxon>
        <taxon>Gunneridae</taxon>
        <taxon>Pentapetalae</taxon>
        <taxon>asterids</taxon>
        <taxon>campanulids</taxon>
        <taxon>Asterales</taxon>
        <taxon>Asteraceae</taxon>
        <taxon>Asteroideae</taxon>
        <taxon>Heliantheae alliance</taxon>
        <taxon>Tageteae</taxon>
        <taxon>Tagetes</taxon>
    </lineage>
</organism>
<dbReference type="PANTHER" id="PTHR13593">
    <property type="match status" value="1"/>
</dbReference>
<evidence type="ECO:0000256" key="1">
    <source>
        <dbReference type="SAM" id="Phobius"/>
    </source>
</evidence>
<accession>A0AAD8K6X5</accession>